<dbReference type="Proteomes" id="UP001200145">
    <property type="component" value="Unassembled WGS sequence"/>
</dbReference>
<protein>
    <recommendedName>
        <fullName evidence="2">histidine kinase</fullName>
        <ecNumber evidence="2">2.7.13.3</ecNumber>
    </recommendedName>
</protein>
<dbReference type="PANTHER" id="PTHR24421">
    <property type="entry name" value="NITRATE/NITRITE SENSOR PROTEIN NARX-RELATED"/>
    <property type="match status" value="1"/>
</dbReference>
<keyword evidence="11" id="KW-1185">Reference proteome</keyword>
<evidence type="ECO:0000256" key="1">
    <source>
        <dbReference type="ARBA" id="ARBA00000085"/>
    </source>
</evidence>
<reference evidence="10 11" key="1">
    <citation type="submission" date="2022-01" db="EMBL/GenBank/DDBJ databases">
        <title>Flavihumibacter sp. nov., isolated from sediment of a river.</title>
        <authorList>
            <person name="Liu H."/>
        </authorList>
    </citation>
    <scope>NUCLEOTIDE SEQUENCE [LARGE SCALE GENOMIC DNA]</scope>
    <source>
        <strain evidence="10 11">RY-1</strain>
    </source>
</reference>
<dbReference type="InterPro" id="IPR036890">
    <property type="entry name" value="HATPase_C_sf"/>
</dbReference>
<evidence type="ECO:0000256" key="5">
    <source>
        <dbReference type="ARBA" id="ARBA00023012"/>
    </source>
</evidence>
<feature type="domain" description="Histidine kinase/HSP90-like ATPase" evidence="9">
    <location>
        <begin position="471"/>
        <end position="562"/>
    </location>
</feature>
<keyword evidence="6" id="KW-0802">TPR repeat</keyword>
<dbReference type="InterPro" id="IPR050482">
    <property type="entry name" value="Sensor_HK_TwoCompSys"/>
</dbReference>
<dbReference type="PANTHER" id="PTHR24421:SF10">
    <property type="entry name" value="NITRATE_NITRITE SENSOR PROTEIN NARQ"/>
    <property type="match status" value="1"/>
</dbReference>
<dbReference type="RefSeq" id="WP_234866209.1">
    <property type="nucleotide sequence ID" value="NZ_JAKEVY010000003.1"/>
</dbReference>
<evidence type="ECO:0000259" key="9">
    <source>
        <dbReference type="SMART" id="SM00387"/>
    </source>
</evidence>
<name>A0ABS9BJQ6_9BACT</name>
<dbReference type="Gene3D" id="3.30.565.10">
    <property type="entry name" value="Histidine kinase-like ATPase, C-terminal domain"/>
    <property type="match status" value="1"/>
</dbReference>
<dbReference type="Gene3D" id="1.25.40.10">
    <property type="entry name" value="Tetratricopeptide repeat domain"/>
    <property type="match status" value="2"/>
</dbReference>
<keyword evidence="7" id="KW-0175">Coiled coil</keyword>
<dbReference type="SUPFAM" id="SSF48452">
    <property type="entry name" value="TPR-like"/>
    <property type="match status" value="1"/>
</dbReference>
<accession>A0ABS9BJQ6</accession>
<organism evidence="10 11">
    <name type="scientific">Flavihumibacter fluminis</name>
    <dbReference type="NCBI Taxonomy" id="2909236"/>
    <lineage>
        <taxon>Bacteria</taxon>
        <taxon>Pseudomonadati</taxon>
        <taxon>Bacteroidota</taxon>
        <taxon>Chitinophagia</taxon>
        <taxon>Chitinophagales</taxon>
        <taxon>Chitinophagaceae</taxon>
        <taxon>Flavihumibacter</taxon>
    </lineage>
</organism>
<evidence type="ECO:0000313" key="10">
    <source>
        <dbReference type="EMBL" id="MCF1715253.1"/>
    </source>
</evidence>
<evidence type="ECO:0000256" key="8">
    <source>
        <dbReference type="SAM" id="Phobius"/>
    </source>
</evidence>
<feature type="repeat" description="TPR" evidence="6">
    <location>
        <begin position="111"/>
        <end position="144"/>
    </location>
</feature>
<keyword evidence="8" id="KW-0472">Membrane</keyword>
<evidence type="ECO:0000256" key="6">
    <source>
        <dbReference type="PROSITE-ProRule" id="PRU00339"/>
    </source>
</evidence>
<comment type="caution">
    <text evidence="10">The sequence shown here is derived from an EMBL/GenBank/DDBJ whole genome shotgun (WGS) entry which is preliminary data.</text>
</comment>
<dbReference type="CDD" id="cd16917">
    <property type="entry name" value="HATPase_UhpB-NarQ-NarX-like"/>
    <property type="match status" value="1"/>
</dbReference>
<proteinExistence type="predicted"/>
<keyword evidence="5" id="KW-0902">Two-component regulatory system</keyword>
<evidence type="ECO:0000256" key="7">
    <source>
        <dbReference type="SAM" id="Coils"/>
    </source>
</evidence>
<keyword evidence="8" id="KW-1133">Transmembrane helix</keyword>
<evidence type="ECO:0000256" key="3">
    <source>
        <dbReference type="ARBA" id="ARBA00022679"/>
    </source>
</evidence>
<keyword evidence="4" id="KW-0418">Kinase</keyword>
<keyword evidence="3" id="KW-0808">Transferase</keyword>
<dbReference type="PROSITE" id="PS50005">
    <property type="entry name" value="TPR"/>
    <property type="match status" value="1"/>
</dbReference>
<dbReference type="InterPro" id="IPR011990">
    <property type="entry name" value="TPR-like_helical_dom_sf"/>
</dbReference>
<feature type="transmembrane region" description="Helical" evidence="8">
    <location>
        <begin position="338"/>
        <end position="356"/>
    </location>
</feature>
<dbReference type="SMART" id="SM00387">
    <property type="entry name" value="HATPase_c"/>
    <property type="match status" value="1"/>
</dbReference>
<dbReference type="EC" id="2.7.13.3" evidence="2"/>
<keyword evidence="8" id="KW-0812">Transmembrane</keyword>
<gene>
    <name evidence="10" type="ORF">L0U88_11505</name>
</gene>
<sequence length="566" mass="64034">MLLSRIQCLFLLIVVLVGCNQPDQSTASLSPKEDADFSTAMDLLNAQPDSAFYYFNEVATQSTDSLEIASALNYMAIIQHNAGDYFGSIETLLAALGYLYEETEDKRPYYQAVYNLLGSNNLTLGNYVDAILYYQQTIELTTDPNFKNIARNNLAVAYQKQSDYAKAIELLTAIQKDTASNPVNRARVQSNLARTRWLQNNAYNPLPDFWAALRIRSREKDQWGLNASYSHLADYYSATRPDSALFYASRMYAIAKKLNSADDQLQALQKLIPLAAPDQAKSYAATFMRLSDSLQTARNTARNQYALIRYEAAKSKAENLELLNANAEKELLLFRQQLIGGVLVLGLLGLMVFGINRQRKKKEQLKWQYEQSLRENQLKTSQKVHDVVANGLYRIMTTIEYKEELDKNELLDNIEELYEKSRDISYEGQESHPVSDYQQSINELLKGFASETTKVVIVGNESGCWETMHPTAKNNLHQVLQELMVNMRKHSQASLVVVKFERGPDGLHIIYTDNGIGMPASPHFGNGLKNTENRIFQLNGRISFGQHQPTGLTIEIHLPLTPAYDK</sequence>
<dbReference type="Pfam" id="PF02518">
    <property type="entry name" value="HATPase_c"/>
    <property type="match status" value="1"/>
</dbReference>
<dbReference type="PROSITE" id="PS51257">
    <property type="entry name" value="PROKAR_LIPOPROTEIN"/>
    <property type="match status" value="1"/>
</dbReference>
<evidence type="ECO:0000256" key="2">
    <source>
        <dbReference type="ARBA" id="ARBA00012438"/>
    </source>
</evidence>
<comment type="catalytic activity">
    <reaction evidence="1">
        <text>ATP + protein L-histidine = ADP + protein N-phospho-L-histidine.</text>
        <dbReference type="EC" id="2.7.13.3"/>
    </reaction>
</comment>
<dbReference type="SUPFAM" id="SSF55874">
    <property type="entry name" value="ATPase domain of HSP90 chaperone/DNA topoisomerase II/histidine kinase"/>
    <property type="match status" value="1"/>
</dbReference>
<evidence type="ECO:0000313" key="11">
    <source>
        <dbReference type="Proteomes" id="UP001200145"/>
    </source>
</evidence>
<dbReference type="EMBL" id="JAKEVY010000003">
    <property type="protein sequence ID" value="MCF1715253.1"/>
    <property type="molecule type" value="Genomic_DNA"/>
</dbReference>
<feature type="coiled-coil region" evidence="7">
    <location>
        <begin position="310"/>
        <end position="375"/>
    </location>
</feature>
<evidence type="ECO:0000256" key="4">
    <source>
        <dbReference type="ARBA" id="ARBA00022777"/>
    </source>
</evidence>
<dbReference type="InterPro" id="IPR019734">
    <property type="entry name" value="TPR_rpt"/>
</dbReference>
<dbReference type="InterPro" id="IPR003594">
    <property type="entry name" value="HATPase_dom"/>
</dbReference>